<keyword evidence="2" id="KW-1185">Reference proteome</keyword>
<gene>
    <name evidence="1" type="ORF">FFIC_283670</name>
</gene>
<evidence type="ECO:0000313" key="2">
    <source>
        <dbReference type="Proteomes" id="UP000253891"/>
    </source>
</evidence>
<accession>A0A0K8MKD0</accession>
<reference evidence="1 2" key="1">
    <citation type="journal article" date="2015" name="BMC Genomics">
        <title>Comparative genomics of Fructobacillus spp. and Leuconostoc spp. reveals niche-specific evolution of Fructobacillus spp.</title>
        <authorList>
            <person name="Endo A."/>
            <person name="Tanizawa Y."/>
            <person name="Tanaka N."/>
            <person name="Maeno S."/>
            <person name="Kumar H."/>
            <person name="Shiwa Y."/>
            <person name="Okada S."/>
            <person name="Yoshikawa H."/>
            <person name="Dicks L."/>
            <person name="Nakagawa J."/>
            <person name="Arita M."/>
        </authorList>
    </citation>
    <scope>NUCLEOTIDE SEQUENCE [LARGE SCALE GENOMIC DNA]</scope>
    <source>
        <strain evidence="1 2">JCM 12225</strain>
    </source>
</reference>
<dbReference type="EMBL" id="DF968005">
    <property type="protein sequence ID" value="GAP00350.1"/>
    <property type="molecule type" value="Genomic_DNA"/>
</dbReference>
<organism evidence="1 2">
    <name type="scientific">Fructobacillus ficulneus</name>
    <dbReference type="NCBI Taxonomy" id="157463"/>
    <lineage>
        <taxon>Bacteria</taxon>
        <taxon>Bacillati</taxon>
        <taxon>Bacillota</taxon>
        <taxon>Bacilli</taxon>
        <taxon>Lactobacillales</taxon>
        <taxon>Lactobacillaceae</taxon>
        <taxon>Fructobacillus</taxon>
    </lineage>
</organism>
<evidence type="ECO:0000313" key="1">
    <source>
        <dbReference type="EMBL" id="GAP00350.1"/>
    </source>
</evidence>
<dbReference type="RefSeq" id="WP_061993651.1">
    <property type="nucleotide sequence ID" value="NZ_DF968005.1"/>
</dbReference>
<dbReference type="Pfam" id="PF14253">
    <property type="entry name" value="AbiH"/>
    <property type="match status" value="1"/>
</dbReference>
<dbReference type="Proteomes" id="UP000253891">
    <property type="component" value="Unassembled WGS sequence"/>
</dbReference>
<dbReference type="InterPro" id="IPR025935">
    <property type="entry name" value="AbiH"/>
</dbReference>
<dbReference type="OrthoDB" id="9810135at2"/>
<evidence type="ECO:0008006" key="3">
    <source>
        <dbReference type="Google" id="ProtNLM"/>
    </source>
</evidence>
<dbReference type="AlphaFoldDB" id="A0A0K8MKD0"/>
<protein>
    <recommendedName>
        <fullName evidence="3">Bacteriophage abortive infection AbiH</fullName>
    </recommendedName>
</protein>
<sequence>MSQQLLVLGNGFDLNIGVKSTFKDYFDHRFPYFGDQSDINQSELLENPEYNIWDIIIRYVRAYQGGFGIENWSDLETLLFDILCCDYKNANNPLLKFDLIDKLIEVNQKRDVNQLEPVWTESNNEEYIFRLIIKKATIDHWETFYPITENFYSIGDFNSIIETILLNDLRKLESDFSKYLKNQITNNSKYYFRSRMLLEQLSENANIEDISVLSFNYTNPFKKNNLTNYRLIHGNLDEHNIIFGIDKSSLHEHYTDNTSKILFQSFSKQSRVLKNSFSSTQLKKNHWRLNPKNLKQIIFYGHSLSEADYSYFQALFDSIDLYHSDTELIFYYSIYNRKIANEIESSYKIAIELLLTKYGESFDNKTHGRNLVQKLLLENRLIIKKLD</sequence>
<name>A0A0K8MKD0_9LACO</name>
<proteinExistence type="predicted"/>